<reference evidence="1" key="1">
    <citation type="submission" date="2019-11" db="EMBL/GenBank/DDBJ databases">
        <title>Nori genome reveals adaptations in red seaweeds to the harsh intertidal environment.</title>
        <authorList>
            <person name="Wang D."/>
            <person name="Mao Y."/>
        </authorList>
    </citation>
    <scope>NUCLEOTIDE SEQUENCE</scope>
    <source>
        <tissue evidence="1">Gametophyte</tissue>
    </source>
</reference>
<keyword evidence="2" id="KW-1185">Reference proteome</keyword>
<organism evidence="1 2">
    <name type="scientific">Pyropia yezoensis</name>
    <name type="common">Susabi-nori</name>
    <name type="synonym">Porphyra yezoensis</name>
    <dbReference type="NCBI Taxonomy" id="2788"/>
    <lineage>
        <taxon>Eukaryota</taxon>
        <taxon>Rhodophyta</taxon>
        <taxon>Bangiophyceae</taxon>
        <taxon>Bangiales</taxon>
        <taxon>Bangiaceae</taxon>
        <taxon>Pyropia</taxon>
    </lineage>
</organism>
<dbReference type="EMBL" id="CM020619">
    <property type="protein sequence ID" value="KAK1864018.1"/>
    <property type="molecule type" value="Genomic_DNA"/>
</dbReference>
<proteinExistence type="predicted"/>
<sequence>MRVRVSAVVAVSAALVWATATEAATVDRNGSACGTALVTCLDDFQSGDTCKPPLPVPTAELPRPLRESGYNLTRLRPGVFAYLDGVYTSLMLWEPKRLHLVMADAPDSATSNTDGGAGTRLNAAVDELLDGATPRVVDIIYSHAHLDHIGATRRVVDHIRAAHPSTRVAIWGTDESDEVVRRSTTDRALRVTRQVPLSGTTLRLARGLRLDLHVVGGHTATDLAIHIPPTRQDGGAPGVLHHVDVVFPGWSPPFTLAITEDVARFRDVHGKLLALDWEVLSAGHVGRLGTRADVTTGGRYATDLLDAAAKALAAVDDDALVEAGGGAVADPGSPLFGNTYAQFDLLRSLQQDACARIMLDKWGCVLAGVDVMIRPNCFSAIIHLLVEA</sequence>
<evidence type="ECO:0000313" key="2">
    <source>
        <dbReference type="Proteomes" id="UP000798662"/>
    </source>
</evidence>
<accession>A0ACC3C2L0</accession>
<protein>
    <submittedName>
        <fullName evidence="1">Uncharacterized protein</fullName>
    </submittedName>
</protein>
<gene>
    <name evidence="1" type="ORF">I4F81_006569</name>
</gene>
<comment type="caution">
    <text evidence="1">The sequence shown here is derived from an EMBL/GenBank/DDBJ whole genome shotgun (WGS) entry which is preliminary data.</text>
</comment>
<name>A0ACC3C2L0_PYRYE</name>
<evidence type="ECO:0000313" key="1">
    <source>
        <dbReference type="EMBL" id="KAK1864018.1"/>
    </source>
</evidence>
<dbReference type="Proteomes" id="UP000798662">
    <property type="component" value="Chromosome 2"/>
</dbReference>